<reference evidence="1" key="1">
    <citation type="submission" date="2019-08" db="EMBL/GenBank/DDBJ databases">
        <authorList>
            <person name="Kucharzyk K."/>
            <person name="Murdoch R.W."/>
            <person name="Higgins S."/>
            <person name="Loffler F."/>
        </authorList>
    </citation>
    <scope>NUCLEOTIDE SEQUENCE</scope>
</reference>
<evidence type="ECO:0000313" key="1">
    <source>
        <dbReference type="EMBL" id="MPN21531.1"/>
    </source>
</evidence>
<dbReference type="SUPFAM" id="SSF51366">
    <property type="entry name" value="Ribulose-phoshate binding barrel"/>
    <property type="match status" value="1"/>
</dbReference>
<gene>
    <name evidence="1" type="primary">hisF_47</name>
    <name evidence="1" type="ORF">SDC9_168911</name>
</gene>
<dbReference type="InterPro" id="IPR013785">
    <property type="entry name" value="Aldolase_TIM"/>
</dbReference>
<dbReference type="InterPro" id="IPR006062">
    <property type="entry name" value="His_biosynth"/>
</dbReference>
<protein>
    <submittedName>
        <fullName evidence="1">Imidazole glycerol phosphate synthase subunit HisF</fullName>
        <ecNumber evidence="1">4.1.3.-</ecNumber>
    </submittedName>
</protein>
<dbReference type="GO" id="GO:0016829">
    <property type="term" value="F:lyase activity"/>
    <property type="evidence" value="ECO:0007669"/>
    <property type="project" value="UniProtKB-KW"/>
</dbReference>
<organism evidence="1">
    <name type="scientific">bioreactor metagenome</name>
    <dbReference type="NCBI Taxonomy" id="1076179"/>
    <lineage>
        <taxon>unclassified sequences</taxon>
        <taxon>metagenomes</taxon>
        <taxon>ecological metagenomes</taxon>
    </lineage>
</organism>
<dbReference type="PANTHER" id="PTHR21235:SF2">
    <property type="entry name" value="IMIDAZOLE GLYCEROL PHOSPHATE SYNTHASE HISHF"/>
    <property type="match status" value="1"/>
</dbReference>
<accession>A0A645G3T6</accession>
<dbReference type="GO" id="GO:0000105">
    <property type="term" value="P:L-histidine biosynthetic process"/>
    <property type="evidence" value="ECO:0007669"/>
    <property type="project" value="InterPro"/>
</dbReference>
<dbReference type="EC" id="4.1.3.-" evidence="1"/>
<sequence>MIRECATLLGRQAVVLAVDVKEEIPGHWEVYIEGGKTSTGKDAFQWIQEGVELGCGEILLTSMNRDGTQKGYDIPLLSKIVNMVPVPIIASGGAGSKEDILHAFQAGCDGALAASIFHFGTVPIPYLKRWLKDQNIPIRLVEA</sequence>
<dbReference type="PANTHER" id="PTHR21235">
    <property type="entry name" value="IMIDAZOLE GLYCEROL PHOSPHATE SYNTHASE SUBUNIT HISF/H IGP SYNTHASE SUBUNIT HISF/H"/>
    <property type="match status" value="1"/>
</dbReference>
<proteinExistence type="predicted"/>
<dbReference type="EMBL" id="VSSQ01069537">
    <property type="protein sequence ID" value="MPN21531.1"/>
    <property type="molecule type" value="Genomic_DNA"/>
</dbReference>
<dbReference type="GO" id="GO:0000107">
    <property type="term" value="F:imidazoleglycerol-phosphate synthase activity"/>
    <property type="evidence" value="ECO:0007669"/>
    <property type="project" value="TreeGrafter"/>
</dbReference>
<dbReference type="Gene3D" id="3.20.20.70">
    <property type="entry name" value="Aldolase class I"/>
    <property type="match status" value="1"/>
</dbReference>
<keyword evidence="1" id="KW-0456">Lyase</keyword>
<dbReference type="AlphaFoldDB" id="A0A645G3T6"/>
<dbReference type="InterPro" id="IPR011060">
    <property type="entry name" value="RibuloseP-bd_barrel"/>
</dbReference>
<name>A0A645G3T6_9ZZZZ</name>
<dbReference type="InterPro" id="IPR050064">
    <property type="entry name" value="IGPS_HisA/HisF"/>
</dbReference>
<comment type="caution">
    <text evidence="1">The sequence shown here is derived from an EMBL/GenBank/DDBJ whole genome shotgun (WGS) entry which is preliminary data.</text>
</comment>
<dbReference type="Pfam" id="PF00977">
    <property type="entry name" value="His_biosynth"/>
    <property type="match status" value="1"/>
</dbReference>